<evidence type="ECO:0000256" key="1">
    <source>
        <dbReference type="SAM" id="Phobius"/>
    </source>
</evidence>
<keyword evidence="1" id="KW-1133">Transmembrane helix</keyword>
<feature type="chain" id="PRO_5035266715" evidence="2">
    <location>
        <begin position="16"/>
        <end position="184"/>
    </location>
</feature>
<feature type="signal peptide" evidence="2">
    <location>
        <begin position="1"/>
        <end position="15"/>
    </location>
</feature>
<gene>
    <name evidence="3" type="ORF">PECAL_4P09490</name>
</gene>
<dbReference type="EMBL" id="CAKKNE010000004">
    <property type="protein sequence ID" value="CAH0373719.1"/>
    <property type="molecule type" value="Genomic_DNA"/>
</dbReference>
<comment type="caution">
    <text evidence="3">The sequence shown here is derived from an EMBL/GenBank/DDBJ whole genome shotgun (WGS) entry which is preliminary data.</text>
</comment>
<name>A0A8J2WZE7_9STRA</name>
<reference evidence="3" key="1">
    <citation type="submission" date="2021-11" db="EMBL/GenBank/DDBJ databases">
        <authorList>
            <consortium name="Genoscope - CEA"/>
            <person name="William W."/>
        </authorList>
    </citation>
    <scope>NUCLEOTIDE SEQUENCE</scope>
</reference>
<dbReference type="Proteomes" id="UP000789595">
    <property type="component" value="Unassembled WGS sequence"/>
</dbReference>
<evidence type="ECO:0000313" key="3">
    <source>
        <dbReference type="EMBL" id="CAH0373719.1"/>
    </source>
</evidence>
<sequence length="184" mass="18223">MNVFFTLLVLAAASAQEPLLPAFVLAGRADLLPARAEATAAALREAVLARRPAVAVFLTAPGASAAAVARATAAGGAPTLAALVAARPSVELALDQGQGGVGVSRSPVGEAGARAAPARRLAPRRRLADAPATPAGVRLTPDAAVGLLVGIAFVAVSLLGLTCIGAVQTPSRFATAHPPSTKEF</sequence>
<keyword evidence="2" id="KW-0732">Signal</keyword>
<evidence type="ECO:0000256" key="2">
    <source>
        <dbReference type="SAM" id="SignalP"/>
    </source>
</evidence>
<evidence type="ECO:0000313" key="4">
    <source>
        <dbReference type="Proteomes" id="UP000789595"/>
    </source>
</evidence>
<feature type="transmembrane region" description="Helical" evidence="1">
    <location>
        <begin position="143"/>
        <end position="167"/>
    </location>
</feature>
<keyword evidence="1" id="KW-0472">Membrane</keyword>
<organism evidence="3 4">
    <name type="scientific">Pelagomonas calceolata</name>
    <dbReference type="NCBI Taxonomy" id="35677"/>
    <lineage>
        <taxon>Eukaryota</taxon>
        <taxon>Sar</taxon>
        <taxon>Stramenopiles</taxon>
        <taxon>Ochrophyta</taxon>
        <taxon>Pelagophyceae</taxon>
        <taxon>Pelagomonadales</taxon>
        <taxon>Pelagomonadaceae</taxon>
        <taxon>Pelagomonas</taxon>
    </lineage>
</organism>
<protein>
    <submittedName>
        <fullName evidence="3">Uncharacterized protein</fullName>
    </submittedName>
</protein>
<keyword evidence="1" id="KW-0812">Transmembrane</keyword>
<keyword evidence="4" id="KW-1185">Reference proteome</keyword>
<proteinExistence type="predicted"/>
<accession>A0A8J2WZE7</accession>
<dbReference type="OrthoDB" id="64747at2759"/>
<dbReference type="AlphaFoldDB" id="A0A8J2WZE7"/>